<dbReference type="Gene3D" id="3.40.50.300">
    <property type="entry name" value="P-loop containing nucleotide triphosphate hydrolases"/>
    <property type="match status" value="1"/>
</dbReference>
<gene>
    <name evidence="4" type="ORF">BECKMB1821G_GA0114241_100919</name>
    <name evidence="6" type="ORF">BECKMB1821H_GA0114242_101220</name>
    <name evidence="5" type="ORF">BECKMB1821I_GA0114274_100233</name>
</gene>
<dbReference type="GO" id="GO:0016887">
    <property type="term" value="F:ATP hydrolysis activity"/>
    <property type="evidence" value="ECO:0007669"/>
    <property type="project" value="InterPro"/>
</dbReference>
<dbReference type="CDD" id="cd19499">
    <property type="entry name" value="RecA-like_ClpB_Hsp104-like"/>
    <property type="match status" value="1"/>
</dbReference>
<evidence type="ECO:0000256" key="1">
    <source>
        <dbReference type="ARBA" id="ARBA00022741"/>
    </source>
</evidence>
<dbReference type="EMBL" id="CAADFO010000009">
    <property type="protein sequence ID" value="VFK24601.1"/>
    <property type="molecule type" value="Genomic_DNA"/>
</dbReference>
<protein>
    <submittedName>
        <fullName evidence="6">AAA domain (Cdc48 subfamily)</fullName>
    </submittedName>
</protein>
<dbReference type="InterPro" id="IPR027417">
    <property type="entry name" value="P-loop_NTPase"/>
</dbReference>
<dbReference type="Pfam" id="PF07724">
    <property type="entry name" value="AAA_2"/>
    <property type="match status" value="1"/>
</dbReference>
<keyword evidence="2" id="KW-0067">ATP-binding</keyword>
<dbReference type="InterPro" id="IPR050130">
    <property type="entry name" value="ClpA_ClpB"/>
</dbReference>
<dbReference type="SMART" id="SM00382">
    <property type="entry name" value="AAA"/>
    <property type="match status" value="1"/>
</dbReference>
<evidence type="ECO:0000313" key="5">
    <source>
        <dbReference type="EMBL" id="VFK27090.1"/>
    </source>
</evidence>
<dbReference type="EMBL" id="CAADFQ010000002">
    <property type="protein sequence ID" value="VFK27090.1"/>
    <property type="molecule type" value="Genomic_DNA"/>
</dbReference>
<dbReference type="PANTHER" id="PTHR11638">
    <property type="entry name" value="ATP-DEPENDENT CLP PROTEASE"/>
    <property type="match status" value="1"/>
</dbReference>
<dbReference type="EMBL" id="CAADGH010000012">
    <property type="protein sequence ID" value="VFK74911.1"/>
    <property type="molecule type" value="Genomic_DNA"/>
</dbReference>
<sequence>MGPTGVGKTELAKALAELIFGDENRMQRFDMSEYAEQHAAEKLTGSPPGYVGYEEGGQLTNYVRENPFSLLLFDEIEKADGRVMDKFLQILEDGRLTDSKGQTAYFSQSVIIFTSNIGSDSLPLGDELVSDDAPPYKAIREHYISAVRQHFVSELGRPEILNRFGDNVLVFDLLRPKYVQGICDKFLNSLMESAREKRGLDLRFTEPGVYGMVASAMTEGDNLKFGGRRIRTLLEEHVEKPLNRWVFWNNPTTESVLEVSVSDGGKQLVIRPLEQGASSSSRENDNG</sequence>
<dbReference type="PRINTS" id="PR00300">
    <property type="entry name" value="CLPPROTEASEA"/>
</dbReference>
<proteinExistence type="predicted"/>
<organism evidence="6">
    <name type="scientific">Candidatus Kentrum sp. MB</name>
    <dbReference type="NCBI Taxonomy" id="2138164"/>
    <lineage>
        <taxon>Bacteria</taxon>
        <taxon>Pseudomonadati</taxon>
        <taxon>Pseudomonadota</taxon>
        <taxon>Gammaproteobacteria</taxon>
        <taxon>Candidatus Kentrum</taxon>
    </lineage>
</organism>
<dbReference type="GO" id="GO:0005524">
    <property type="term" value="F:ATP binding"/>
    <property type="evidence" value="ECO:0007669"/>
    <property type="project" value="UniProtKB-KW"/>
</dbReference>
<evidence type="ECO:0000259" key="3">
    <source>
        <dbReference type="SMART" id="SM00382"/>
    </source>
</evidence>
<dbReference type="InterPro" id="IPR003593">
    <property type="entry name" value="AAA+_ATPase"/>
</dbReference>
<dbReference type="InterPro" id="IPR003959">
    <property type="entry name" value="ATPase_AAA_core"/>
</dbReference>
<dbReference type="InterPro" id="IPR001270">
    <property type="entry name" value="ClpA/B"/>
</dbReference>
<dbReference type="SUPFAM" id="SSF52540">
    <property type="entry name" value="P-loop containing nucleoside triphosphate hydrolases"/>
    <property type="match status" value="1"/>
</dbReference>
<name>A0A451B9G2_9GAMM</name>
<keyword evidence="1" id="KW-0547">Nucleotide-binding</keyword>
<evidence type="ECO:0000313" key="4">
    <source>
        <dbReference type="EMBL" id="VFK24601.1"/>
    </source>
</evidence>
<dbReference type="GO" id="GO:0034605">
    <property type="term" value="P:cellular response to heat"/>
    <property type="evidence" value="ECO:0007669"/>
    <property type="project" value="TreeGrafter"/>
</dbReference>
<dbReference type="Gene3D" id="1.10.8.60">
    <property type="match status" value="1"/>
</dbReference>
<dbReference type="AlphaFoldDB" id="A0A451B9G2"/>
<reference evidence="6" key="1">
    <citation type="submission" date="2019-02" db="EMBL/GenBank/DDBJ databases">
        <authorList>
            <person name="Gruber-Vodicka R. H."/>
            <person name="Seah K. B. B."/>
        </authorList>
    </citation>
    <scope>NUCLEOTIDE SEQUENCE</scope>
    <source>
        <strain evidence="4">BECK_BZ197</strain>
        <strain evidence="6">BECK_BZ198</strain>
        <strain evidence="5">BECK_BZ199</strain>
    </source>
</reference>
<dbReference type="PANTHER" id="PTHR11638:SF18">
    <property type="entry name" value="HEAT SHOCK PROTEIN 104"/>
    <property type="match status" value="1"/>
</dbReference>
<dbReference type="GO" id="GO:0005737">
    <property type="term" value="C:cytoplasm"/>
    <property type="evidence" value="ECO:0007669"/>
    <property type="project" value="TreeGrafter"/>
</dbReference>
<accession>A0A451B9G2</accession>
<feature type="domain" description="AAA+ ATPase" evidence="3">
    <location>
        <begin position="1"/>
        <end position="135"/>
    </location>
</feature>
<evidence type="ECO:0000256" key="2">
    <source>
        <dbReference type="ARBA" id="ARBA00022840"/>
    </source>
</evidence>
<evidence type="ECO:0000313" key="6">
    <source>
        <dbReference type="EMBL" id="VFK74911.1"/>
    </source>
</evidence>